<feature type="compositionally biased region" description="Basic and acidic residues" evidence="2">
    <location>
        <begin position="695"/>
        <end position="705"/>
    </location>
</feature>
<evidence type="ECO:0000313" key="4">
    <source>
        <dbReference type="EMBL" id="KIY98725.1"/>
    </source>
</evidence>
<name>A0A0D2MWX4_9CHLO</name>
<feature type="non-terminal residue" evidence="4">
    <location>
        <position position="889"/>
    </location>
</feature>
<proteinExistence type="predicted"/>
<dbReference type="InterPro" id="IPR031610">
    <property type="entry name" value="TIC110"/>
</dbReference>
<feature type="transmembrane region" description="Helical" evidence="3">
    <location>
        <begin position="92"/>
        <end position="110"/>
    </location>
</feature>
<evidence type="ECO:0000256" key="2">
    <source>
        <dbReference type="SAM" id="MobiDB-lite"/>
    </source>
</evidence>
<keyword evidence="1" id="KW-0175">Coiled coil</keyword>
<feature type="coiled-coil region" evidence="1">
    <location>
        <begin position="765"/>
        <end position="795"/>
    </location>
</feature>
<dbReference type="AlphaFoldDB" id="A0A0D2MWX4"/>
<evidence type="ECO:0000256" key="1">
    <source>
        <dbReference type="SAM" id="Coils"/>
    </source>
</evidence>
<gene>
    <name evidence="4" type="ORF">MNEG_9237</name>
</gene>
<evidence type="ECO:0000313" key="5">
    <source>
        <dbReference type="Proteomes" id="UP000054498"/>
    </source>
</evidence>
<keyword evidence="3" id="KW-0472">Membrane</keyword>
<keyword evidence="3" id="KW-0812">Transmembrane</keyword>
<accession>A0A0D2MWX4</accession>
<dbReference type="PANTHER" id="PTHR34935:SF3">
    <property type="entry name" value="PROTEIN TIC110, CHLOROPLASTIC"/>
    <property type="match status" value="1"/>
</dbReference>
<dbReference type="EMBL" id="KK102085">
    <property type="protein sequence ID" value="KIY98725.1"/>
    <property type="molecule type" value="Genomic_DNA"/>
</dbReference>
<dbReference type="GO" id="GO:0061927">
    <property type="term" value="C:TOC-TIC supercomplex I"/>
    <property type="evidence" value="ECO:0007669"/>
    <property type="project" value="TreeGrafter"/>
</dbReference>
<dbReference type="Pfam" id="PF16940">
    <property type="entry name" value="Tic110"/>
    <property type="match status" value="2"/>
</dbReference>
<keyword evidence="3" id="KW-1133">Transmembrane helix</keyword>
<feature type="region of interest" description="Disordered" evidence="2">
    <location>
        <begin position="690"/>
        <end position="746"/>
    </location>
</feature>
<dbReference type="RefSeq" id="XP_013897745.1">
    <property type="nucleotide sequence ID" value="XM_014042291.1"/>
</dbReference>
<dbReference type="GO" id="GO:0045037">
    <property type="term" value="P:protein import into chloroplast stroma"/>
    <property type="evidence" value="ECO:0007669"/>
    <property type="project" value="TreeGrafter"/>
</dbReference>
<keyword evidence="5" id="KW-1185">Reference proteome</keyword>
<dbReference type="KEGG" id="mng:MNEG_9237"/>
<dbReference type="Proteomes" id="UP000054498">
    <property type="component" value="Unassembled WGS sequence"/>
</dbReference>
<sequence length="889" mass="94282">MQEAPPTDEGDEGEEVDYYDGEYYDEEGEEAQEIDFSLPFPAEIPMEGNTKLLSSIPLPLYYPLVAGAAAAAAFVGLAAGKGAPVSPQSRDAVAYTTAAVCAGAVLYGGAQAKKVRDRAAVVDLFNLLVYMDEPSALTPDDVSAVGAKYGVNMRRDQLEGLVQIFGQYLEGVVPKGDAPLRRRPGGLAAAAWGMGPPASRADSAPGTWHAAAAAGRAGGDEASKILAFKDALSLTDEEAAPAFIEVGRRLSRAGFEIQGRQAQFEQRKAFQRLIYLSYAALGDQKAGTLLPWGAEFGLNDAQLFVARRDNARAVFGQHLLESYGGDLPADADALRALREFQGTVKLLDDVAEDSVRAAARSHVERQLAAALEQLRAPISTRDVGRVVEEVHAILDYSRRLQALAGEEGLVPGVGAPSLAGGAWVEGLRRRDVKDLYRAYCEERTGKEGAFTPEIEADLKDLSQIFTLAPKEAADLRAEVAAGLYRRLLKDEVTSKRIDAAASPAQLVAKKKLTPGDSQELQRIRRILCIPQDTANEIMKATSGHVLEESLEQAFAAGPRPLTEFDLAKVDDVIKDLQMDRAVAKAVYAEAARKKLKSFAGQAVKDLQQNDRKAAAIQLKKMVQFNSLVVTPLLERVAGTEAAKKELAELMAKAAEAAKKEEEAKKAAAAAAGGDADKEGAQKEFEEILAQATAAAKKEEEAEEAAKQSAEAPSSSDAAAAAAAPPVPQVEAVEASSSGGDSSSSGGAAAADAVIDVAAEAPAGAAAAAAAAAAEAEEARRALEEAERKKKEDEDPVKVMKKMIAASRGEFGEDEKKAQKDISLANDVDKAVRADLYKVYLMYSMSGDVVELPVGGTIRKKTSNETRAQDMARLQQLGDILGMNQMEVAS</sequence>
<feature type="transmembrane region" description="Helical" evidence="3">
    <location>
        <begin position="60"/>
        <end position="80"/>
    </location>
</feature>
<reference evidence="4 5" key="1">
    <citation type="journal article" date="2013" name="BMC Genomics">
        <title>Reconstruction of the lipid metabolism for the microalga Monoraphidium neglectum from its genome sequence reveals characteristics suitable for biofuel production.</title>
        <authorList>
            <person name="Bogen C."/>
            <person name="Al-Dilaimi A."/>
            <person name="Albersmeier A."/>
            <person name="Wichmann J."/>
            <person name="Grundmann M."/>
            <person name="Rupp O."/>
            <person name="Lauersen K.J."/>
            <person name="Blifernez-Klassen O."/>
            <person name="Kalinowski J."/>
            <person name="Goesmann A."/>
            <person name="Mussgnug J.H."/>
            <person name="Kruse O."/>
        </authorList>
    </citation>
    <scope>NUCLEOTIDE SEQUENCE [LARGE SCALE GENOMIC DNA]</scope>
    <source>
        <strain evidence="4 5">SAG 48.87</strain>
    </source>
</reference>
<organism evidence="4 5">
    <name type="scientific">Monoraphidium neglectum</name>
    <dbReference type="NCBI Taxonomy" id="145388"/>
    <lineage>
        <taxon>Eukaryota</taxon>
        <taxon>Viridiplantae</taxon>
        <taxon>Chlorophyta</taxon>
        <taxon>core chlorophytes</taxon>
        <taxon>Chlorophyceae</taxon>
        <taxon>CS clade</taxon>
        <taxon>Sphaeropleales</taxon>
        <taxon>Selenastraceae</taxon>
        <taxon>Monoraphidium</taxon>
    </lineage>
</organism>
<dbReference type="OrthoDB" id="191196at2759"/>
<dbReference type="GeneID" id="25742112"/>
<evidence type="ECO:0000256" key="3">
    <source>
        <dbReference type="SAM" id="Phobius"/>
    </source>
</evidence>
<dbReference type="PANTHER" id="PTHR34935">
    <property type="entry name" value="PROTEIN TIC110, CHLOROPLASTIC"/>
    <property type="match status" value="1"/>
</dbReference>
<dbReference type="STRING" id="145388.A0A0D2MWX4"/>
<protein>
    <submittedName>
        <fullName evidence="4">Uncharacterized protein</fullName>
    </submittedName>
</protein>
<feature type="compositionally biased region" description="Low complexity" evidence="2">
    <location>
        <begin position="706"/>
        <end position="746"/>
    </location>
</feature>